<gene>
    <name evidence="6" type="ORF">METZ01_LOCUS86941</name>
</gene>
<evidence type="ECO:0000259" key="5">
    <source>
        <dbReference type="Pfam" id="PF05201"/>
    </source>
</evidence>
<sequence>VSQLFLLGINHDTAPVGLRERLNFSEGDLSETLVALSTRPGCGEAVVLSTCNRVELYVRCDDLDEARTELTRFLSDFHGVNPAALAPHLYGLASSEAAQHLFRVAAGLDSLVVGEPQILGQVKEAYTTASEVGCTGSLLNKLFHCSFAAGKRVRSETELGEGAVSISYAAVALARK</sequence>
<dbReference type="PANTHER" id="PTHR43013">
    <property type="entry name" value="GLUTAMYL-TRNA REDUCTASE"/>
    <property type="match status" value="1"/>
</dbReference>
<protein>
    <recommendedName>
        <fullName evidence="5">Glutamyl-tRNA reductase N-terminal domain-containing protein</fullName>
    </recommendedName>
</protein>
<dbReference type="InterPro" id="IPR015895">
    <property type="entry name" value="4pyrrol_synth_GluRdtase_N"/>
</dbReference>
<keyword evidence="2" id="KW-0560">Oxidoreductase</keyword>
<evidence type="ECO:0000256" key="4">
    <source>
        <dbReference type="ARBA" id="ARBA00023444"/>
    </source>
</evidence>
<evidence type="ECO:0000256" key="3">
    <source>
        <dbReference type="ARBA" id="ARBA00023244"/>
    </source>
</evidence>
<comment type="pathway">
    <text evidence="4">Porphyrin-containing compound metabolism.</text>
</comment>
<evidence type="ECO:0000313" key="6">
    <source>
        <dbReference type="EMBL" id="SVA34087.1"/>
    </source>
</evidence>
<evidence type="ECO:0000256" key="2">
    <source>
        <dbReference type="ARBA" id="ARBA00023002"/>
    </source>
</evidence>
<dbReference type="FunFam" id="3.30.460.30:FF:000001">
    <property type="entry name" value="Glutamyl-tRNA reductase"/>
    <property type="match status" value="1"/>
</dbReference>
<dbReference type="EMBL" id="UINC01007573">
    <property type="protein sequence ID" value="SVA34087.1"/>
    <property type="molecule type" value="Genomic_DNA"/>
</dbReference>
<evidence type="ECO:0000256" key="1">
    <source>
        <dbReference type="ARBA" id="ARBA00022857"/>
    </source>
</evidence>
<proteinExistence type="predicted"/>
<name>A0A381V358_9ZZZZ</name>
<feature type="non-terminal residue" evidence="6">
    <location>
        <position position="1"/>
    </location>
</feature>
<feature type="domain" description="Glutamyl-tRNA reductase N-terminal" evidence="5">
    <location>
        <begin position="7"/>
        <end position="157"/>
    </location>
</feature>
<dbReference type="GO" id="GO:0050661">
    <property type="term" value="F:NADP binding"/>
    <property type="evidence" value="ECO:0007669"/>
    <property type="project" value="InterPro"/>
</dbReference>
<organism evidence="6">
    <name type="scientific">marine metagenome</name>
    <dbReference type="NCBI Taxonomy" id="408172"/>
    <lineage>
        <taxon>unclassified sequences</taxon>
        <taxon>metagenomes</taxon>
        <taxon>ecological metagenomes</taxon>
    </lineage>
</organism>
<dbReference type="SUPFAM" id="SSF69742">
    <property type="entry name" value="Glutamyl tRNA-reductase catalytic, N-terminal domain"/>
    <property type="match status" value="1"/>
</dbReference>
<accession>A0A381V358</accession>
<keyword evidence="3" id="KW-0627">Porphyrin biosynthesis</keyword>
<dbReference type="InterPro" id="IPR036343">
    <property type="entry name" value="GluRdtase_N_sf"/>
</dbReference>
<reference evidence="6" key="1">
    <citation type="submission" date="2018-05" db="EMBL/GenBank/DDBJ databases">
        <authorList>
            <person name="Lanie J.A."/>
            <person name="Ng W.-L."/>
            <person name="Kazmierczak K.M."/>
            <person name="Andrzejewski T.M."/>
            <person name="Davidsen T.M."/>
            <person name="Wayne K.J."/>
            <person name="Tettelin H."/>
            <person name="Glass J.I."/>
            <person name="Rusch D."/>
            <person name="Podicherti R."/>
            <person name="Tsui H.-C.T."/>
            <person name="Winkler M.E."/>
        </authorList>
    </citation>
    <scope>NUCLEOTIDE SEQUENCE</scope>
</reference>
<feature type="non-terminal residue" evidence="6">
    <location>
        <position position="176"/>
    </location>
</feature>
<dbReference type="GO" id="GO:0019353">
    <property type="term" value="P:protoporphyrinogen IX biosynthetic process from glutamate"/>
    <property type="evidence" value="ECO:0007669"/>
    <property type="project" value="TreeGrafter"/>
</dbReference>
<dbReference type="Pfam" id="PF05201">
    <property type="entry name" value="GlutR_N"/>
    <property type="match status" value="1"/>
</dbReference>
<dbReference type="AlphaFoldDB" id="A0A381V358"/>
<dbReference type="InterPro" id="IPR018214">
    <property type="entry name" value="GluRdtase_CS"/>
</dbReference>
<dbReference type="PROSITE" id="PS00747">
    <property type="entry name" value="GLUTR"/>
    <property type="match status" value="1"/>
</dbReference>
<dbReference type="PANTHER" id="PTHR43013:SF1">
    <property type="entry name" value="GLUTAMYL-TRNA REDUCTASE"/>
    <property type="match status" value="1"/>
</dbReference>
<dbReference type="Gene3D" id="3.30.460.30">
    <property type="entry name" value="Glutamyl-tRNA reductase, N-terminal domain"/>
    <property type="match status" value="1"/>
</dbReference>
<dbReference type="GO" id="GO:0008883">
    <property type="term" value="F:glutamyl-tRNA reductase activity"/>
    <property type="evidence" value="ECO:0007669"/>
    <property type="project" value="InterPro"/>
</dbReference>
<keyword evidence="1" id="KW-0521">NADP</keyword>